<evidence type="ECO:0000313" key="3">
    <source>
        <dbReference type="Proteomes" id="UP000011523"/>
    </source>
</evidence>
<feature type="compositionally biased region" description="Basic and acidic residues" evidence="1">
    <location>
        <begin position="1"/>
        <end position="10"/>
    </location>
</feature>
<feature type="region of interest" description="Disordered" evidence="1">
    <location>
        <begin position="1"/>
        <end position="49"/>
    </location>
</feature>
<gene>
    <name evidence="2" type="ORF">C472_12720</name>
</gene>
<accession>M0DIW0</accession>
<keyword evidence="3" id="KW-1185">Reference proteome</keyword>
<sequence>MRDPMNDRTRGVNKPDANDRDGTDAELLDSEAVTDDHIPAPAPHVGGEPPRAYELFNAFQIDAGGNAWVSAKYPVDATEVR</sequence>
<dbReference type="PATRIC" id="fig|1227485.3.peg.2497"/>
<evidence type="ECO:0000256" key="1">
    <source>
        <dbReference type="SAM" id="MobiDB-lite"/>
    </source>
</evidence>
<protein>
    <submittedName>
        <fullName evidence="2">Uncharacterized protein</fullName>
    </submittedName>
</protein>
<feature type="compositionally biased region" description="Acidic residues" evidence="1">
    <location>
        <begin position="24"/>
        <end position="33"/>
    </location>
</feature>
<comment type="caution">
    <text evidence="2">The sequence shown here is derived from an EMBL/GenBank/DDBJ whole genome shotgun (WGS) entry which is preliminary data.</text>
</comment>
<dbReference type="RefSeq" id="WP_006630191.1">
    <property type="nucleotide sequence ID" value="NZ_AOJD01000064.1"/>
</dbReference>
<dbReference type="OrthoDB" id="327139at2157"/>
<organism evidence="2 3">
    <name type="scientific">Halorubrum tebenquichense DSM 14210</name>
    <dbReference type="NCBI Taxonomy" id="1227485"/>
    <lineage>
        <taxon>Archaea</taxon>
        <taxon>Methanobacteriati</taxon>
        <taxon>Methanobacteriota</taxon>
        <taxon>Stenosarchaea group</taxon>
        <taxon>Halobacteria</taxon>
        <taxon>Halobacteriales</taxon>
        <taxon>Haloferacaceae</taxon>
        <taxon>Halorubrum</taxon>
    </lineage>
</organism>
<name>M0DIW0_9EURY</name>
<evidence type="ECO:0000313" key="2">
    <source>
        <dbReference type="EMBL" id="ELZ35400.1"/>
    </source>
</evidence>
<dbReference type="AlphaFoldDB" id="M0DIW0"/>
<reference evidence="2 3" key="1">
    <citation type="journal article" date="2014" name="PLoS Genet.">
        <title>Phylogenetically driven sequencing of extremely halophilic archaea reveals strategies for static and dynamic osmo-response.</title>
        <authorList>
            <person name="Becker E.A."/>
            <person name="Seitzer P.M."/>
            <person name="Tritt A."/>
            <person name="Larsen D."/>
            <person name="Krusor M."/>
            <person name="Yao A.I."/>
            <person name="Wu D."/>
            <person name="Madern D."/>
            <person name="Eisen J.A."/>
            <person name="Darling A.E."/>
            <person name="Facciotti M.T."/>
        </authorList>
    </citation>
    <scope>NUCLEOTIDE SEQUENCE [LARGE SCALE GENOMIC DNA]</scope>
    <source>
        <strain evidence="2 3">DSM 14210</strain>
    </source>
</reference>
<dbReference type="EMBL" id="AOJD01000064">
    <property type="protein sequence ID" value="ELZ35400.1"/>
    <property type="molecule type" value="Genomic_DNA"/>
</dbReference>
<proteinExistence type="predicted"/>
<dbReference type="Proteomes" id="UP000011523">
    <property type="component" value="Unassembled WGS sequence"/>
</dbReference>